<evidence type="ECO:0000256" key="5">
    <source>
        <dbReference type="ARBA" id="ARBA00023139"/>
    </source>
</evidence>
<keyword evidence="6" id="KW-0449">Lipoprotein</keyword>
<feature type="chain" id="PRO_5010879633" evidence="7">
    <location>
        <begin position="23"/>
        <end position="52"/>
    </location>
</feature>
<dbReference type="InterPro" id="IPR012556">
    <property type="entry name" value="Entericidin"/>
</dbReference>
<keyword evidence="4" id="KW-0472">Membrane</keyword>
<sequence>MTTVKKFALLAVLGTLLGTTLAACNTMEGAGQDVQAGGRAIERGADNVQKKM</sequence>
<organism evidence="8 9">
    <name type="scientific">Azospirillum oryzae</name>
    <dbReference type="NCBI Taxonomy" id="286727"/>
    <lineage>
        <taxon>Bacteria</taxon>
        <taxon>Pseudomonadati</taxon>
        <taxon>Pseudomonadota</taxon>
        <taxon>Alphaproteobacteria</taxon>
        <taxon>Rhodospirillales</taxon>
        <taxon>Azospirillaceae</taxon>
        <taxon>Azospirillum</taxon>
    </lineage>
</organism>
<evidence type="ECO:0000256" key="2">
    <source>
        <dbReference type="ARBA" id="ARBA00022475"/>
    </source>
</evidence>
<dbReference type="AlphaFoldDB" id="A0A1X7HBX5"/>
<dbReference type="Pfam" id="PF08085">
    <property type="entry name" value="Entericidin"/>
    <property type="match status" value="1"/>
</dbReference>
<dbReference type="GO" id="GO:0016020">
    <property type="term" value="C:membrane"/>
    <property type="evidence" value="ECO:0007669"/>
    <property type="project" value="InterPro"/>
</dbReference>
<dbReference type="GO" id="GO:0009636">
    <property type="term" value="P:response to toxic substance"/>
    <property type="evidence" value="ECO:0007669"/>
    <property type="project" value="InterPro"/>
</dbReference>
<dbReference type="PROSITE" id="PS51257">
    <property type="entry name" value="PROKAR_LIPOPROTEIN"/>
    <property type="match status" value="1"/>
</dbReference>
<keyword evidence="5" id="KW-0564">Palmitate</keyword>
<reference evidence="8 9" key="1">
    <citation type="submission" date="2017-04" db="EMBL/GenBank/DDBJ databases">
        <authorList>
            <person name="Afonso C.L."/>
            <person name="Miller P.J."/>
            <person name="Scott M.A."/>
            <person name="Spackman E."/>
            <person name="Goraichik I."/>
            <person name="Dimitrov K.M."/>
            <person name="Suarez D.L."/>
            <person name="Swayne D.E."/>
        </authorList>
    </citation>
    <scope>NUCLEOTIDE SEQUENCE [LARGE SCALE GENOMIC DNA]</scope>
    <source>
        <strain evidence="8 9">A2P</strain>
    </source>
</reference>
<dbReference type="RefSeq" id="WP_014248797.1">
    <property type="nucleotide sequence ID" value="NZ_FXAK01000007.1"/>
</dbReference>
<dbReference type="Proteomes" id="UP000192936">
    <property type="component" value="Unassembled WGS sequence"/>
</dbReference>
<accession>A0A1X7HBX5</accession>
<comment type="similarity">
    <text evidence="1">Belongs to the EcnA/EcnB lipoprotein family.</text>
</comment>
<evidence type="ECO:0000256" key="4">
    <source>
        <dbReference type="ARBA" id="ARBA00023136"/>
    </source>
</evidence>
<gene>
    <name evidence="8" type="ORF">SAMN02982917_5550</name>
</gene>
<name>A0A1X7HBX5_9PROT</name>
<evidence type="ECO:0000256" key="3">
    <source>
        <dbReference type="ARBA" id="ARBA00022729"/>
    </source>
</evidence>
<keyword evidence="3 7" id="KW-0732">Signal</keyword>
<evidence type="ECO:0000256" key="7">
    <source>
        <dbReference type="SAM" id="SignalP"/>
    </source>
</evidence>
<evidence type="ECO:0000256" key="6">
    <source>
        <dbReference type="ARBA" id="ARBA00023288"/>
    </source>
</evidence>
<dbReference type="EMBL" id="FXAK01000007">
    <property type="protein sequence ID" value="SMF83480.1"/>
    <property type="molecule type" value="Genomic_DNA"/>
</dbReference>
<evidence type="ECO:0000313" key="9">
    <source>
        <dbReference type="Proteomes" id="UP000192936"/>
    </source>
</evidence>
<evidence type="ECO:0000256" key="1">
    <source>
        <dbReference type="ARBA" id="ARBA00010296"/>
    </source>
</evidence>
<keyword evidence="2" id="KW-1003">Cell membrane</keyword>
<protein>
    <submittedName>
        <fullName evidence="8">Predicted small secreted protein</fullName>
    </submittedName>
</protein>
<proteinExistence type="inferred from homology"/>
<feature type="signal peptide" evidence="7">
    <location>
        <begin position="1"/>
        <end position="22"/>
    </location>
</feature>
<evidence type="ECO:0000313" key="8">
    <source>
        <dbReference type="EMBL" id="SMF83480.1"/>
    </source>
</evidence>